<feature type="region of interest" description="Disordered" evidence="7">
    <location>
        <begin position="469"/>
        <end position="500"/>
    </location>
</feature>
<evidence type="ECO:0000256" key="1">
    <source>
        <dbReference type="ARBA" id="ARBA00001973"/>
    </source>
</evidence>
<feature type="signal peptide" evidence="8">
    <location>
        <begin position="1"/>
        <end position="20"/>
    </location>
</feature>
<dbReference type="Proteomes" id="UP000178129">
    <property type="component" value="Unassembled WGS sequence"/>
</dbReference>
<dbReference type="Pfam" id="PF03443">
    <property type="entry name" value="AA9"/>
    <property type="match status" value="1"/>
</dbReference>
<gene>
    <name evidence="10" type="ORF">RCO7_01686</name>
</gene>
<keyword evidence="8" id="KW-0732">Signal</keyword>
<evidence type="ECO:0000256" key="4">
    <source>
        <dbReference type="ARBA" id="ARBA00023157"/>
    </source>
</evidence>
<keyword evidence="6" id="KW-0119">Carbohydrate metabolism</keyword>
<comment type="domain">
    <text evidence="6">Has a modular structure: an endo-beta-1,4-glucanase catalytic module at the N-terminus, a linker rich in serines and threonines, and a C-terminal carbohydrate-binding module (CBM).</text>
</comment>
<comment type="subcellular location">
    <subcellularLocation>
        <location evidence="2 6">Secreted</location>
    </subcellularLocation>
</comment>
<proteinExistence type="predicted"/>
<feature type="region of interest" description="Disordered" evidence="7">
    <location>
        <begin position="360"/>
        <end position="396"/>
    </location>
</feature>
<keyword evidence="6" id="KW-0624">Polysaccharide degradation</keyword>
<dbReference type="STRING" id="914237.A0A1E1KPI3"/>
<protein>
    <recommendedName>
        <fullName evidence="6">AA9 family lytic polysaccharide monooxygenase</fullName>
        <ecNumber evidence="6">1.14.99.56</ecNumber>
    </recommendedName>
    <alternativeName>
        <fullName evidence="6">Endo-beta-1,4-glucanase</fullName>
    </alternativeName>
    <alternativeName>
        <fullName evidence="6">Glycosyl hydrolase 61 family protein</fullName>
    </alternativeName>
</protein>
<dbReference type="InterPro" id="IPR005103">
    <property type="entry name" value="AA9_LPMO"/>
</dbReference>
<dbReference type="GO" id="GO:0005576">
    <property type="term" value="C:extracellular region"/>
    <property type="evidence" value="ECO:0007669"/>
    <property type="project" value="UniProtKB-SubCell"/>
</dbReference>
<accession>A0A1E1KPI3</accession>
<keyword evidence="3 6" id="KW-0964">Secreted</keyword>
<dbReference type="Gene3D" id="2.70.50.70">
    <property type="match status" value="1"/>
</dbReference>
<sequence length="709" mass="75130">MHFSRLILGLGFVVLRPVAGHSVFTTLFVNDIDQGDGTCVRMPMDPHNATNPINDLHSYGGTQGVARVCTVPRSSKLSFQFRQFPDKSQPGTIDSSHLGPCSIYMKHVSSAITSPAIGDGWFKVSRSGYDSVTKKWCTEKLNANDGLMSFSIPEDLAGGYYLVRPELLSLQDADKTPPNLQFYAGCAQVFLSSNATMVPSETVSIPGYVGIGDASVLFDVYNPVWPYKEPGPGIYRPGESALREVEPVEKQTEGLLPGDAYLTNANWWGMEVSSYGDEGGCWNASRNCYSQVDTCYKTAPPTGSKNCKVWEGRCSSIQTACDQGVFTGPPGYILPLDNSSISNTPGVATTQLKKVDPTPVMIPHVSKSTSISTTSNRLHSSRTHTKQTAASDVESKVSGGMDFGSATTLTNAISTSSNGLVSLHRQSSTTSRESAPNSFVQTSFMDTETLPRHPVSTFSTPVSTFTTPTLHLRPDSSPILSVPRSTGSKSARTSSSESASIIGSGLTATQSAVPSFGMRQSTAYFSMVAAVITSTDSTVISDIVVTITVTPGLSTSGPKQIESGSSSSFLPNSISGLKIASAEPSAILYSAGFFARPVGESITASLSTSSGLVITATAVMTSTSVSILDSSADAILSIEIIPSRRTTTSFSPSATMVPVSSSASAHVGIGAEPKSQRMTTESKSGTRRLERLRRLQQSRGASSRIVRDN</sequence>
<keyword evidence="4 6" id="KW-1015">Disulfide bond</keyword>
<feature type="chain" id="PRO_5009446191" description="AA9 family lytic polysaccharide monooxygenase" evidence="8">
    <location>
        <begin position="21"/>
        <end position="709"/>
    </location>
</feature>
<evidence type="ECO:0000256" key="2">
    <source>
        <dbReference type="ARBA" id="ARBA00004613"/>
    </source>
</evidence>
<evidence type="ECO:0000313" key="10">
    <source>
        <dbReference type="EMBL" id="CZS99938.1"/>
    </source>
</evidence>
<evidence type="ECO:0000256" key="6">
    <source>
        <dbReference type="RuleBase" id="RU368122"/>
    </source>
</evidence>
<evidence type="ECO:0000256" key="5">
    <source>
        <dbReference type="ARBA" id="ARBA00023180"/>
    </source>
</evidence>
<comment type="cofactor">
    <cofactor evidence="1">
        <name>Cu(2+)</name>
        <dbReference type="ChEBI" id="CHEBI:29036"/>
    </cofactor>
</comment>
<comment type="function">
    <text evidence="6">Lytic polysaccharide monooxygenase (LMPO) that depolymerizes crystalline and amorphous polysaccharides via the oxidation of scissile alpha- or beta-(1-4)-glycosidic bonds, yielding C1 and/or C4 oxidation products. Catalysis by LPMOs requires the reduction of the active-site copper from Cu(II) to Cu(I) by a reducing agent and H(2)O(2) or O(2) as a cosubstrate.</text>
</comment>
<evidence type="ECO:0000313" key="11">
    <source>
        <dbReference type="Proteomes" id="UP000178129"/>
    </source>
</evidence>
<feature type="compositionally biased region" description="Low complexity" evidence="7">
    <location>
        <begin position="484"/>
        <end position="500"/>
    </location>
</feature>
<dbReference type="PANTHER" id="PTHR33353:SF32">
    <property type="entry name" value="ENDO-BETA-1,4-GLUCANASE D"/>
    <property type="match status" value="1"/>
</dbReference>
<name>A0A1E1KPI3_9HELO</name>
<comment type="catalytic activity">
    <reaction evidence="6">
        <text>[(1-&gt;4)-beta-D-glucosyl]n+m + reduced acceptor + O2 = 4-dehydro-beta-D-glucosyl-[(1-&gt;4)-beta-D-glucosyl]n-1 + [(1-&gt;4)-beta-D-glucosyl]m + acceptor + H2O.</text>
        <dbReference type="EC" id="1.14.99.56"/>
    </reaction>
</comment>
<keyword evidence="6" id="KW-0136">Cellulose degradation</keyword>
<dbReference type="EC" id="1.14.99.56" evidence="6"/>
<reference evidence="11" key="1">
    <citation type="submission" date="2016-03" db="EMBL/GenBank/DDBJ databases">
        <authorList>
            <person name="Ploux O."/>
        </authorList>
    </citation>
    <scope>NUCLEOTIDE SEQUENCE [LARGE SCALE GENOMIC DNA]</scope>
    <source>
        <strain evidence="11">UK7</strain>
    </source>
</reference>
<evidence type="ECO:0000256" key="7">
    <source>
        <dbReference type="SAM" id="MobiDB-lite"/>
    </source>
</evidence>
<feature type="compositionally biased region" description="Polar residues" evidence="7">
    <location>
        <begin position="366"/>
        <end position="378"/>
    </location>
</feature>
<dbReference type="EMBL" id="FJUW01000018">
    <property type="protein sequence ID" value="CZS99938.1"/>
    <property type="molecule type" value="Genomic_DNA"/>
</dbReference>
<evidence type="ECO:0000259" key="9">
    <source>
        <dbReference type="Pfam" id="PF03443"/>
    </source>
</evidence>
<dbReference type="InterPro" id="IPR049892">
    <property type="entry name" value="AA9"/>
</dbReference>
<dbReference type="PANTHER" id="PTHR33353">
    <property type="entry name" value="PUTATIVE (AFU_ORTHOLOGUE AFUA_1G12560)-RELATED"/>
    <property type="match status" value="1"/>
</dbReference>
<dbReference type="InParanoid" id="A0A1E1KPI3"/>
<evidence type="ECO:0000256" key="8">
    <source>
        <dbReference type="SAM" id="SignalP"/>
    </source>
</evidence>
<evidence type="ECO:0000256" key="3">
    <source>
        <dbReference type="ARBA" id="ARBA00022525"/>
    </source>
</evidence>
<comment type="caution">
    <text evidence="10">The sequence shown here is derived from an EMBL/GenBank/DDBJ whole genome shotgun (WGS) entry which is preliminary data.</text>
</comment>
<dbReference type="GO" id="GO:0030245">
    <property type="term" value="P:cellulose catabolic process"/>
    <property type="evidence" value="ECO:0007669"/>
    <property type="project" value="UniProtKB-UniRule"/>
</dbReference>
<feature type="region of interest" description="Disordered" evidence="7">
    <location>
        <begin position="665"/>
        <end position="688"/>
    </location>
</feature>
<keyword evidence="11" id="KW-1185">Reference proteome</keyword>
<keyword evidence="5" id="KW-0325">Glycoprotein</keyword>
<feature type="domain" description="Auxiliary Activity family 9 catalytic" evidence="9">
    <location>
        <begin position="21"/>
        <end position="225"/>
    </location>
</feature>
<dbReference type="GO" id="GO:0030248">
    <property type="term" value="F:cellulose binding"/>
    <property type="evidence" value="ECO:0007669"/>
    <property type="project" value="UniProtKB-UniRule"/>
</dbReference>
<dbReference type="CDD" id="cd21175">
    <property type="entry name" value="LPMO_AA9"/>
    <property type="match status" value="1"/>
</dbReference>
<dbReference type="GO" id="GO:0008810">
    <property type="term" value="F:cellulase activity"/>
    <property type="evidence" value="ECO:0007669"/>
    <property type="project" value="UniProtKB-UniRule"/>
</dbReference>
<organism evidence="10 11">
    <name type="scientific">Rhynchosporium graminicola</name>
    <dbReference type="NCBI Taxonomy" id="2792576"/>
    <lineage>
        <taxon>Eukaryota</taxon>
        <taxon>Fungi</taxon>
        <taxon>Dikarya</taxon>
        <taxon>Ascomycota</taxon>
        <taxon>Pezizomycotina</taxon>
        <taxon>Leotiomycetes</taxon>
        <taxon>Helotiales</taxon>
        <taxon>Ploettnerulaceae</taxon>
        <taxon>Rhynchosporium</taxon>
    </lineage>
</organism>
<dbReference type="AlphaFoldDB" id="A0A1E1KPI3"/>